<proteinExistence type="predicted"/>
<evidence type="ECO:0000313" key="1">
    <source>
        <dbReference type="EMBL" id="ODP39223.1"/>
    </source>
</evidence>
<reference evidence="1 2" key="1">
    <citation type="submission" date="2016-08" db="EMBL/GenBank/DDBJ databases">
        <title>Draft genome of the agarase producing Sphingomonas sp. MCT13.</title>
        <authorList>
            <person name="D'Andrea M.M."/>
            <person name="Rossolini G.M."/>
            <person name="Thaller M.C."/>
        </authorList>
    </citation>
    <scope>NUCLEOTIDE SEQUENCE [LARGE SCALE GENOMIC DNA]</scope>
    <source>
        <strain evidence="1 2">MCT13</strain>
    </source>
</reference>
<evidence type="ECO:0000313" key="2">
    <source>
        <dbReference type="Proteomes" id="UP000094487"/>
    </source>
</evidence>
<sequence>MDMDLDSALRRLGEQPLDPRLAELEGEVMRLIAAERRAGGVVALRSGMLAALGAVALGVVGGGLSSTAATAQVPTLTPFGPAMPLAPSTLLAFQ</sequence>
<dbReference type="OrthoDB" id="7509688at2"/>
<comment type="caution">
    <text evidence="1">The sequence shown here is derived from an EMBL/GenBank/DDBJ whole genome shotgun (WGS) entry which is preliminary data.</text>
</comment>
<organism evidence="1 2">
    <name type="scientific">Sphingomonas turrisvirgatae</name>
    <dbReference type="NCBI Taxonomy" id="1888892"/>
    <lineage>
        <taxon>Bacteria</taxon>
        <taxon>Pseudomonadati</taxon>
        <taxon>Pseudomonadota</taxon>
        <taxon>Alphaproteobacteria</taxon>
        <taxon>Sphingomonadales</taxon>
        <taxon>Sphingomonadaceae</taxon>
        <taxon>Sphingomonas</taxon>
    </lineage>
</organism>
<accession>A0A1E3LZS5</accession>
<dbReference type="RefSeq" id="WP_007407013.1">
    <property type="nucleotide sequence ID" value="NZ_MDDS01000007.1"/>
</dbReference>
<dbReference type="Proteomes" id="UP000094487">
    <property type="component" value="Unassembled WGS sequence"/>
</dbReference>
<dbReference type="AlphaFoldDB" id="A0A1E3LZS5"/>
<name>A0A1E3LZS5_9SPHN</name>
<keyword evidence="2" id="KW-1185">Reference proteome</keyword>
<protein>
    <submittedName>
        <fullName evidence="1">Uncharacterized protein</fullName>
    </submittedName>
</protein>
<dbReference type="EMBL" id="MDDS01000007">
    <property type="protein sequence ID" value="ODP39223.1"/>
    <property type="molecule type" value="Genomic_DNA"/>
</dbReference>
<gene>
    <name evidence="1" type="ORF">BFL28_11540</name>
</gene>
<dbReference type="STRING" id="1888892.BFL28_11540"/>